<reference evidence="3" key="1">
    <citation type="submission" date="2022-06" db="EMBL/GenBank/DDBJ databases">
        <authorList>
            <consortium name="SYNGENTA / RWTH Aachen University"/>
        </authorList>
    </citation>
    <scope>NUCLEOTIDE SEQUENCE</scope>
</reference>
<feature type="region of interest" description="Disordered" evidence="1">
    <location>
        <begin position="1"/>
        <end position="26"/>
    </location>
</feature>
<proteinExistence type="predicted"/>
<evidence type="ECO:0000313" key="4">
    <source>
        <dbReference type="Proteomes" id="UP001153365"/>
    </source>
</evidence>
<dbReference type="AlphaFoldDB" id="A0AAV0ASQ6"/>
<feature type="region of interest" description="Disordered" evidence="1">
    <location>
        <begin position="271"/>
        <end position="398"/>
    </location>
</feature>
<feature type="region of interest" description="Disordered" evidence="1">
    <location>
        <begin position="665"/>
        <end position="684"/>
    </location>
</feature>
<dbReference type="InterPro" id="IPR013087">
    <property type="entry name" value="Znf_C2H2_type"/>
</dbReference>
<dbReference type="PANTHER" id="PTHR36167">
    <property type="entry name" value="C2H2 FINGER DOMAIN TRANSCRIPTION FACTOR (EUROFUNG)-RELATED"/>
    <property type="match status" value="1"/>
</dbReference>
<dbReference type="GO" id="GO:0006355">
    <property type="term" value="P:regulation of DNA-templated transcription"/>
    <property type="evidence" value="ECO:0007669"/>
    <property type="project" value="InterPro"/>
</dbReference>
<dbReference type="InterPro" id="IPR039327">
    <property type="entry name" value="CON7-like"/>
</dbReference>
<dbReference type="Gene3D" id="3.30.160.60">
    <property type="entry name" value="Classic Zinc Finger"/>
    <property type="match status" value="1"/>
</dbReference>
<feature type="compositionally biased region" description="Polar residues" evidence="1">
    <location>
        <begin position="286"/>
        <end position="315"/>
    </location>
</feature>
<feature type="domain" description="C2H2-type" evidence="2">
    <location>
        <begin position="530"/>
        <end position="554"/>
    </location>
</feature>
<dbReference type="PROSITE" id="PS00028">
    <property type="entry name" value="ZINC_FINGER_C2H2_1"/>
    <property type="match status" value="1"/>
</dbReference>
<comment type="caution">
    <text evidence="3">The sequence shown here is derived from an EMBL/GenBank/DDBJ whole genome shotgun (WGS) entry which is preliminary data.</text>
</comment>
<evidence type="ECO:0000313" key="3">
    <source>
        <dbReference type="EMBL" id="CAH7671688.1"/>
    </source>
</evidence>
<organism evidence="3 4">
    <name type="scientific">Phakopsora pachyrhizi</name>
    <name type="common">Asian soybean rust disease fungus</name>
    <dbReference type="NCBI Taxonomy" id="170000"/>
    <lineage>
        <taxon>Eukaryota</taxon>
        <taxon>Fungi</taxon>
        <taxon>Dikarya</taxon>
        <taxon>Basidiomycota</taxon>
        <taxon>Pucciniomycotina</taxon>
        <taxon>Pucciniomycetes</taxon>
        <taxon>Pucciniales</taxon>
        <taxon>Phakopsoraceae</taxon>
        <taxon>Phakopsora</taxon>
    </lineage>
</organism>
<feature type="compositionally biased region" description="Polar residues" evidence="1">
    <location>
        <begin position="422"/>
        <end position="432"/>
    </location>
</feature>
<dbReference type="Proteomes" id="UP001153365">
    <property type="component" value="Unassembled WGS sequence"/>
</dbReference>
<dbReference type="EMBL" id="CALTRL010001232">
    <property type="protein sequence ID" value="CAH7671688.1"/>
    <property type="molecule type" value="Genomic_DNA"/>
</dbReference>
<feature type="compositionally biased region" description="Polar residues" evidence="1">
    <location>
        <begin position="141"/>
        <end position="158"/>
    </location>
</feature>
<feature type="region of interest" description="Disordered" evidence="1">
    <location>
        <begin position="141"/>
        <end position="168"/>
    </location>
</feature>
<evidence type="ECO:0000259" key="2">
    <source>
        <dbReference type="PROSITE" id="PS00028"/>
    </source>
</evidence>
<feature type="compositionally biased region" description="Polar residues" evidence="1">
    <location>
        <begin position="12"/>
        <end position="23"/>
    </location>
</feature>
<keyword evidence="4" id="KW-1185">Reference proteome</keyword>
<evidence type="ECO:0000256" key="1">
    <source>
        <dbReference type="SAM" id="MobiDB-lite"/>
    </source>
</evidence>
<dbReference type="PANTHER" id="PTHR36167:SF3">
    <property type="entry name" value="C2H2 FINGER DOMAIN TRANSCRIPTION FACTOR (EUROFUNG)-RELATED"/>
    <property type="match status" value="1"/>
</dbReference>
<feature type="region of interest" description="Disordered" evidence="1">
    <location>
        <begin position="412"/>
        <end position="432"/>
    </location>
</feature>
<sequence>MPEHEAFFSFSVPPNDSKSTTEPYSIGKDFKPIAAKHDQAPNKTQLSFTTCNFEKSDGCQSPSGLASPCEFSYPLKTFKSSDFNAFKATPAYEIKSSTAGESSSDDKSPVVIEDEVTTSVNRSNSRQQLFIKASGFTNISGQSCRTDESPSTQSSTPGSAIETCPTESRPNAAIGLHNTRPMTAPGAAWTGGQYNHGYDYSSASFGLFRGIEEHGSVRKSSLTHLPNSSTSTSADTSPVIAISNDLSQTTHSVAPSESPSLVLSKSNRNSFSSEVAGATGPRASNFAPQFSTPDRQNGVVQTNSQGDLHSSQSPTLGKIHPTPHNSQPHCGAYLESPFPHPNRVTNTFQPPISRRPSTHAGTSSTFGEHPDHSYGPLTPISNSPVSPYPPTLSSFPSNTCSRPVTANISTNLSSYDDGLGSSRPSTGYDSSQILTPFSTGSAYFPGGGDSMRNSDLLSRSSSHPGVFQIQPQRVSTSGDRPHPYGAMYGHGMGLGTIESTRKLYQLNSHPGAPRKRARRRYDEIERLYSCSYPGCTKAYGTLNHLNAHIIMQKHGPKRLPQEFKEIRKEWRARKKAEAEARSWPYKQPISNLAATSARSSQVFNPQSYKGSQNGTLIDQARFNSPSNSKPTLLGFTLGNTSSSNQYMNLNNFLLGQAQGYSENNHTNYSGNLVPESKETSNNLG</sequence>
<protein>
    <submittedName>
        <fullName evidence="3">Expressed protein</fullName>
    </submittedName>
</protein>
<gene>
    <name evidence="3" type="ORF">PPACK8108_LOCUS6492</name>
</gene>
<accession>A0AAV0ASQ6</accession>
<name>A0AAV0ASQ6_PHAPC</name>
<feature type="compositionally biased region" description="Polar residues" evidence="1">
    <location>
        <begin position="379"/>
        <end position="398"/>
    </location>
</feature>